<dbReference type="Gene3D" id="3.90.550.10">
    <property type="entry name" value="Spore Coat Polysaccharide Biosynthesis Protein SpsA, Chain A"/>
    <property type="match status" value="1"/>
</dbReference>
<proteinExistence type="predicted"/>
<evidence type="ECO:0000313" key="2">
    <source>
        <dbReference type="Proteomes" id="UP000002308"/>
    </source>
</evidence>
<gene>
    <name evidence="1" type="ordered locus">YG5714_0626</name>
</gene>
<organism evidence="1 2">
    <name type="scientific">Saccharolobus islandicus (strain Y.G.57.14 / Yellowstone #1)</name>
    <name type="common">Sulfolobus islandicus</name>
    <dbReference type="NCBI Taxonomy" id="439386"/>
    <lineage>
        <taxon>Archaea</taxon>
        <taxon>Thermoproteota</taxon>
        <taxon>Thermoprotei</taxon>
        <taxon>Sulfolobales</taxon>
        <taxon>Sulfolobaceae</taxon>
        <taxon>Saccharolobus</taxon>
    </lineage>
</organism>
<dbReference type="SUPFAM" id="SSF53448">
    <property type="entry name" value="Nucleotide-diphospho-sugar transferases"/>
    <property type="match status" value="1"/>
</dbReference>
<evidence type="ECO:0008006" key="3">
    <source>
        <dbReference type="Google" id="ProtNLM"/>
    </source>
</evidence>
<name>C3NBD4_SACI7</name>
<dbReference type="HOGENOM" id="CLU_784407_0_0_2"/>
<dbReference type="AlphaFoldDB" id="C3NBD4"/>
<evidence type="ECO:0000313" key="1">
    <source>
        <dbReference type="EMBL" id="ACP44919.1"/>
    </source>
</evidence>
<reference evidence="1 2" key="1">
    <citation type="journal article" date="2009" name="Proc. Natl. Acad. Sci. U.S.A.">
        <title>Biogeography of the Sulfolobus islandicus pan-genome.</title>
        <authorList>
            <person name="Reno M.L."/>
            <person name="Held N.L."/>
            <person name="Fields C.J."/>
            <person name="Burke P.V."/>
            <person name="Whitaker R.J."/>
        </authorList>
    </citation>
    <scope>NUCLEOTIDE SEQUENCE [LARGE SCALE GENOMIC DNA]</scope>
    <source>
        <strain evidence="2">Y.G.57.14 / Yellowstone #1</strain>
    </source>
</reference>
<accession>C3NBD4</accession>
<dbReference type="EMBL" id="CP001403">
    <property type="protein sequence ID" value="ACP44919.1"/>
    <property type="molecule type" value="Genomic_DNA"/>
</dbReference>
<dbReference type="InterPro" id="IPR029044">
    <property type="entry name" value="Nucleotide-diphossugar_trans"/>
</dbReference>
<dbReference type="KEGG" id="siy:YG5714_0626"/>
<protein>
    <recommendedName>
        <fullName evidence="3">Glycosyl transferase family 2</fullName>
    </recommendedName>
</protein>
<sequence length="328" mass="38429">MTRYTNSAELNNSITCFYMKMCCKSHLDELYYSNNIRDIVNFYDCFDNMEDLIGWMQSRPSADIKVHELNGNHEIIFVIPTPDIYNKETYDIISQLGNYYHVVLVESKGKYFNYAKSVNKGVLEALKYNPKWIIISNNDITFKEPIKVLAERLLSIDDTRVDAVIGIGGSKMFNLCRFNFLSNFAIFYGSYKEKIRIIRKYNIKFYYFPDISFKLNLICKSIVSLKNLSFIGEFLIISSNYILNKRKGVLFDTTYINGVEDVDLLLDILLNKSYTTVKYRLSHYIGKSLGNDEIRILKNYVNIIYFNYKILKSKKYLAFLNTSLHLTF</sequence>
<dbReference type="Proteomes" id="UP000002308">
    <property type="component" value="Chromosome"/>
</dbReference>